<dbReference type="InterPro" id="IPR017871">
    <property type="entry name" value="ABC_transporter-like_CS"/>
</dbReference>
<dbReference type="RefSeq" id="WP_194700061.1">
    <property type="nucleotide sequence ID" value="NZ_JADKNH010000001.1"/>
</dbReference>
<gene>
    <name evidence="4" type="ORF">ISU02_01805</name>
</gene>
<evidence type="ECO:0000313" key="4">
    <source>
        <dbReference type="EMBL" id="MBF4691830.1"/>
    </source>
</evidence>
<sequence>MQEEVFVQMNDICKTFGSVRANYNINFSVNKGEIHALLGENGAGKSTLMNMLSGIYKPDSGSIFIHGKEVKFNSPKDAINQKIGMIHQHYKLVEVQSAKANIILGQAGSLFVNEKKISSEIKAISTNYGIPIDPDKKVYNMSIGEKQSVEILKVLYQGADILIMDEPTAVLTPQETEKLFKIIRNMAKEGCAVIIITHKLHEVMAISDRVTVLHKGTTVATVKTKASSPKELTDLMVGKSVNLSIQRPQVKRGNAALKVADLMAYDQDKVKVLDGVSFDLFEGEILGVAGVVGSGQKELCEAIAGLYTVESGSIIYNDENILGLSPRAIIKRGITMSFIPEDRLGMGLVASMDMVDNYLLKAHHNQKGVFLKRKPIMTKCEHMIDQLEIKTPGVHHPIKQLSGGNIQKVLIGREIETNPHVLITAYAVRGLDIGASHTIYDLINDQKQKGVAILFIGEDLDVLLELCDRIMVLCDGRITGIVKSDTVTKEDLGLMMAGEAISC</sequence>
<dbReference type="SMART" id="SM00382">
    <property type="entry name" value="AAA"/>
    <property type="match status" value="2"/>
</dbReference>
<reference evidence="4 5" key="1">
    <citation type="submission" date="2020-11" db="EMBL/GenBank/DDBJ databases">
        <title>Fusibacter basophilias sp. nov.</title>
        <authorList>
            <person name="Qiu D."/>
        </authorList>
    </citation>
    <scope>NUCLEOTIDE SEQUENCE [LARGE SCALE GENOMIC DNA]</scope>
    <source>
        <strain evidence="4 5">Q10-2</strain>
    </source>
</reference>
<accession>A0ABR9ZPH0</accession>
<dbReference type="InterPro" id="IPR050107">
    <property type="entry name" value="ABC_carbohydrate_import_ATPase"/>
</dbReference>
<feature type="domain" description="ABC transporter" evidence="3">
    <location>
        <begin position="257"/>
        <end position="500"/>
    </location>
</feature>
<dbReference type="SUPFAM" id="SSF52540">
    <property type="entry name" value="P-loop containing nucleoside triphosphate hydrolases"/>
    <property type="match status" value="2"/>
</dbReference>
<feature type="domain" description="ABC transporter" evidence="3">
    <location>
        <begin position="7"/>
        <end position="240"/>
    </location>
</feature>
<name>A0ABR9ZPH0_9FIRM</name>
<dbReference type="Gene3D" id="3.40.50.300">
    <property type="entry name" value="P-loop containing nucleotide triphosphate hydrolases"/>
    <property type="match status" value="2"/>
</dbReference>
<proteinExistence type="predicted"/>
<evidence type="ECO:0000313" key="5">
    <source>
        <dbReference type="Proteomes" id="UP000614200"/>
    </source>
</evidence>
<dbReference type="CDD" id="cd03215">
    <property type="entry name" value="ABC_Carb_Monos_II"/>
    <property type="match status" value="1"/>
</dbReference>
<protein>
    <submittedName>
        <fullName evidence="4">ABC transporter ATP-binding protein</fullName>
    </submittedName>
</protein>
<keyword evidence="1" id="KW-0547">Nucleotide-binding</keyword>
<dbReference type="PANTHER" id="PTHR43790:SF4">
    <property type="entry name" value="GUANOSINE IMPORT ATP-BINDING PROTEIN NUPO"/>
    <property type="match status" value="1"/>
</dbReference>
<dbReference type="Pfam" id="PF00005">
    <property type="entry name" value="ABC_tran"/>
    <property type="match status" value="2"/>
</dbReference>
<evidence type="ECO:0000256" key="2">
    <source>
        <dbReference type="ARBA" id="ARBA00022840"/>
    </source>
</evidence>
<dbReference type="EMBL" id="JADKNH010000001">
    <property type="protein sequence ID" value="MBF4691830.1"/>
    <property type="molecule type" value="Genomic_DNA"/>
</dbReference>
<evidence type="ECO:0000259" key="3">
    <source>
        <dbReference type="PROSITE" id="PS50893"/>
    </source>
</evidence>
<dbReference type="PROSITE" id="PS00211">
    <property type="entry name" value="ABC_TRANSPORTER_1"/>
    <property type="match status" value="1"/>
</dbReference>
<dbReference type="GO" id="GO:0005524">
    <property type="term" value="F:ATP binding"/>
    <property type="evidence" value="ECO:0007669"/>
    <property type="project" value="UniProtKB-KW"/>
</dbReference>
<dbReference type="Proteomes" id="UP000614200">
    <property type="component" value="Unassembled WGS sequence"/>
</dbReference>
<evidence type="ECO:0000256" key="1">
    <source>
        <dbReference type="ARBA" id="ARBA00022741"/>
    </source>
</evidence>
<comment type="caution">
    <text evidence="4">The sequence shown here is derived from an EMBL/GenBank/DDBJ whole genome shotgun (WGS) entry which is preliminary data.</text>
</comment>
<dbReference type="CDD" id="cd03216">
    <property type="entry name" value="ABC_Carb_Monos_I"/>
    <property type="match status" value="1"/>
</dbReference>
<keyword evidence="5" id="KW-1185">Reference proteome</keyword>
<organism evidence="4 5">
    <name type="scientific">Fusibacter ferrireducens</name>
    <dbReference type="NCBI Taxonomy" id="2785058"/>
    <lineage>
        <taxon>Bacteria</taxon>
        <taxon>Bacillati</taxon>
        <taxon>Bacillota</taxon>
        <taxon>Clostridia</taxon>
        <taxon>Eubacteriales</taxon>
        <taxon>Eubacteriales Family XII. Incertae Sedis</taxon>
        <taxon>Fusibacter</taxon>
    </lineage>
</organism>
<dbReference type="PANTHER" id="PTHR43790">
    <property type="entry name" value="CARBOHYDRATE TRANSPORT ATP-BINDING PROTEIN MG119-RELATED"/>
    <property type="match status" value="1"/>
</dbReference>
<dbReference type="InterPro" id="IPR003439">
    <property type="entry name" value="ABC_transporter-like_ATP-bd"/>
</dbReference>
<dbReference type="PROSITE" id="PS50893">
    <property type="entry name" value="ABC_TRANSPORTER_2"/>
    <property type="match status" value="2"/>
</dbReference>
<dbReference type="InterPro" id="IPR027417">
    <property type="entry name" value="P-loop_NTPase"/>
</dbReference>
<keyword evidence="2 4" id="KW-0067">ATP-binding</keyword>
<dbReference type="InterPro" id="IPR003593">
    <property type="entry name" value="AAA+_ATPase"/>
</dbReference>